<dbReference type="SUPFAM" id="SSF55874">
    <property type="entry name" value="ATPase domain of HSP90 chaperone/DNA topoisomerase II/histidine kinase"/>
    <property type="match status" value="1"/>
</dbReference>
<feature type="domain" description="Histidine kinase" evidence="16">
    <location>
        <begin position="239"/>
        <end position="438"/>
    </location>
</feature>
<dbReference type="Gene3D" id="1.10.8.500">
    <property type="entry name" value="HAMP domain in histidine kinase"/>
    <property type="match status" value="1"/>
</dbReference>
<evidence type="ECO:0000256" key="10">
    <source>
        <dbReference type="ARBA" id="ARBA00022777"/>
    </source>
</evidence>
<comment type="subcellular location">
    <subcellularLocation>
        <location evidence="2">Cell inner membrane</location>
        <topology evidence="2">Multi-pass membrane protein</topology>
    </subcellularLocation>
</comment>
<dbReference type="EMBL" id="JAYXHS010000004">
    <property type="protein sequence ID" value="MEC5387699.1"/>
    <property type="molecule type" value="Genomic_DNA"/>
</dbReference>
<evidence type="ECO:0000256" key="8">
    <source>
        <dbReference type="ARBA" id="ARBA00022692"/>
    </source>
</evidence>
<evidence type="ECO:0000313" key="19">
    <source>
        <dbReference type="Proteomes" id="UP001331561"/>
    </source>
</evidence>
<dbReference type="Pfam" id="PF00672">
    <property type="entry name" value="HAMP"/>
    <property type="match status" value="1"/>
</dbReference>
<evidence type="ECO:0000256" key="14">
    <source>
        <dbReference type="ARBA" id="ARBA00023136"/>
    </source>
</evidence>
<keyword evidence="10" id="KW-0418">Kinase</keyword>
<dbReference type="SUPFAM" id="SSF47384">
    <property type="entry name" value="Homodimeric domain of signal transducing histidine kinase"/>
    <property type="match status" value="1"/>
</dbReference>
<evidence type="ECO:0000313" key="18">
    <source>
        <dbReference type="EMBL" id="MEC5387699.1"/>
    </source>
</evidence>
<gene>
    <name evidence="18" type="ORF">VVD49_18345</name>
</gene>
<dbReference type="InterPro" id="IPR003594">
    <property type="entry name" value="HATPase_dom"/>
</dbReference>
<dbReference type="PANTHER" id="PTHR44936">
    <property type="entry name" value="SENSOR PROTEIN CREC"/>
    <property type="match status" value="1"/>
</dbReference>
<dbReference type="Proteomes" id="UP001331561">
    <property type="component" value="Unassembled WGS sequence"/>
</dbReference>
<feature type="domain" description="HAMP" evidence="17">
    <location>
        <begin position="179"/>
        <end position="231"/>
    </location>
</feature>
<dbReference type="SMART" id="SM00304">
    <property type="entry name" value="HAMP"/>
    <property type="match status" value="1"/>
</dbReference>
<dbReference type="InterPro" id="IPR050980">
    <property type="entry name" value="2C_sensor_his_kinase"/>
</dbReference>
<dbReference type="Gene3D" id="3.30.565.10">
    <property type="entry name" value="Histidine kinase-like ATPase, C-terminal domain"/>
    <property type="match status" value="1"/>
</dbReference>
<dbReference type="EC" id="2.7.13.3" evidence="3"/>
<evidence type="ECO:0000256" key="11">
    <source>
        <dbReference type="ARBA" id="ARBA00022840"/>
    </source>
</evidence>
<evidence type="ECO:0000256" key="4">
    <source>
        <dbReference type="ARBA" id="ARBA00022475"/>
    </source>
</evidence>
<dbReference type="Gene3D" id="1.10.287.130">
    <property type="match status" value="1"/>
</dbReference>
<evidence type="ECO:0000256" key="7">
    <source>
        <dbReference type="ARBA" id="ARBA00022679"/>
    </source>
</evidence>
<dbReference type="PRINTS" id="PR00344">
    <property type="entry name" value="BCTRLSENSOR"/>
</dbReference>
<dbReference type="InterPro" id="IPR003660">
    <property type="entry name" value="HAMP_dom"/>
</dbReference>
<keyword evidence="4" id="KW-1003">Cell membrane</keyword>
<keyword evidence="14 15" id="KW-0472">Membrane</keyword>
<feature type="transmembrane region" description="Helical" evidence="15">
    <location>
        <begin position="12"/>
        <end position="32"/>
    </location>
</feature>
<dbReference type="Pfam" id="PF00512">
    <property type="entry name" value="HisKA"/>
    <property type="match status" value="1"/>
</dbReference>
<dbReference type="Gene3D" id="3.30.450.300">
    <property type="entry name" value="Sensor histidine kinase RisS, periplasmic domain"/>
    <property type="match status" value="1"/>
</dbReference>
<dbReference type="InterPro" id="IPR032408">
    <property type="entry name" value="RisS_PPD"/>
</dbReference>
<keyword evidence="6" id="KW-0597">Phosphoprotein</keyword>
<dbReference type="InterPro" id="IPR004358">
    <property type="entry name" value="Sig_transdc_His_kin-like_C"/>
</dbReference>
<dbReference type="InterPro" id="IPR003661">
    <property type="entry name" value="HisK_dim/P_dom"/>
</dbReference>
<dbReference type="InterPro" id="IPR038421">
    <property type="entry name" value="RisS_PPD_sf"/>
</dbReference>
<dbReference type="InterPro" id="IPR036097">
    <property type="entry name" value="HisK_dim/P_sf"/>
</dbReference>
<dbReference type="InterPro" id="IPR005467">
    <property type="entry name" value="His_kinase_dom"/>
</dbReference>
<name>A0ABU6K726_9RHOO</name>
<keyword evidence="11 18" id="KW-0067">ATP-binding</keyword>
<accession>A0ABU6K726</accession>
<keyword evidence="5" id="KW-0997">Cell inner membrane</keyword>
<keyword evidence="19" id="KW-1185">Reference proteome</keyword>
<dbReference type="SMART" id="SM00387">
    <property type="entry name" value="HATPase_c"/>
    <property type="match status" value="1"/>
</dbReference>
<organism evidence="18 19">
    <name type="scientific">Uliginosibacterium silvisoli</name>
    <dbReference type="NCBI Taxonomy" id="3114758"/>
    <lineage>
        <taxon>Bacteria</taxon>
        <taxon>Pseudomonadati</taxon>
        <taxon>Pseudomonadota</taxon>
        <taxon>Betaproteobacteria</taxon>
        <taxon>Rhodocyclales</taxon>
        <taxon>Zoogloeaceae</taxon>
        <taxon>Uliginosibacterium</taxon>
    </lineage>
</organism>
<evidence type="ECO:0000256" key="2">
    <source>
        <dbReference type="ARBA" id="ARBA00004429"/>
    </source>
</evidence>
<evidence type="ECO:0000256" key="5">
    <source>
        <dbReference type="ARBA" id="ARBA00022519"/>
    </source>
</evidence>
<dbReference type="PROSITE" id="PS50885">
    <property type="entry name" value="HAMP"/>
    <property type="match status" value="1"/>
</dbReference>
<dbReference type="GO" id="GO:0005524">
    <property type="term" value="F:ATP binding"/>
    <property type="evidence" value="ECO:0007669"/>
    <property type="project" value="UniProtKB-KW"/>
</dbReference>
<dbReference type="SUPFAM" id="SSF158472">
    <property type="entry name" value="HAMP domain-like"/>
    <property type="match status" value="1"/>
</dbReference>
<evidence type="ECO:0000256" key="12">
    <source>
        <dbReference type="ARBA" id="ARBA00022989"/>
    </source>
</evidence>
<dbReference type="Pfam" id="PF02518">
    <property type="entry name" value="HATPase_c"/>
    <property type="match status" value="1"/>
</dbReference>
<keyword evidence="9" id="KW-0547">Nucleotide-binding</keyword>
<dbReference type="CDD" id="cd00082">
    <property type="entry name" value="HisKA"/>
    <property type="match status" value="1"/>
</dbReference>
<dbReference type="InterPro" id="IPR036890">
    <property type="entry name" value="HATPase_C_sf"/>
</dbReference>
<dbReference type="CDD" id="cd06225">
    <property type="entry name" value="HAMP"/>
    <property type="match status" value="1"/>
</dbReference>
<dbReference type="PROSITE" id="PS50109">
    <property type="entry name" value="HIS_KIN"/>
    <property type="match status" value="1"/>
</dbReference>
<evidence type="ECO:0000259" key="17">
    <source>
        <dbReference type="PROSITE" id="PS50885"/>
    </source>
</evidence>
<evidence type="ECO:0000256" key="6">
    <source>
        <dbReference type="ARBA" id="ARBA00022553"/>
    </source>
</evidence>
<comment type="caution">
    <text evidence="18">The sequence shown here is derived from an EMBL/GenBank/DDBJ whole genome shotgun (WGS) entry which is preliminary data.</text>
</comment>
<dbReference type="PANTHER" id="PTHR44936:SF5">
    <property type="entry name" value="SENSOR HISTIDINE KINASE ENVZ"/>
    <property type="match status" value="1"/>
</dbReference>
<proteinExistence type="predicted"/>
<sequence length="438" mass="48361">MRFPWPQTLLWRTFLLIALLMGLSLFAWFQIYNQFAIKPRTRQTAQMLVSVVNLTRAALLASDANQQTALLRNLISIEGIRIYPAEPSDLVTPVEDSELIRNLSTELRQRLGPSTRLASAIEGQPGFYISFILDTEVPDDQYWLMIPAERVPHRGVAGWIGWGIATGLLSLVGAYLLVFGITRPLKALEQAARKVGQGELPPPLTERGSREIVAVASAFNQMSRDLTQLESDRALILAGVSHDLRTPLSRLRLGIELSGASSDDVSAMGEDIDEMDRIIGQFLDFARDAQAEMAEPCDLSAFMNDIVEAYRRRGLQITLHSDALPPHAVRAHSLRRAIANLIDNAWRYAGEELPIELALTREGAQLNIDVADRGPGIPPDQVERLKRPFTRLEEARSNARGSGLGLAIVERIARLHDGSLELLPRPGGGLLARISLPA</sequence>
<evidence type="ECO:0000256" key="13">
    <source>
        <dbReference type="ARBA" id="ARBA00023012"/>
    </source>
</evidence>
<keyword evidence="12 15" id="KW-1133">Transmembrane helix</keyword>
<feature type="transmembrane region" description="Helical" evidence="15">
    <location>
        <begin position="159"/>
        <end position="181"/>
    </location>
</feature>
<evidence type="ECO:0000256" key="15">
    <source>
        <dbReference type="SAM" id="Phobius"/>
    </source>
</evidence>
<evidence type="ECO:0000256" key="1">
    <source>
        <dbReference type="ARBA" id="ARBA00000085"/>
    </source>
</evidence>
<evidence type="ECO:0000256" key="3">
    <source>
        <dbReference type="ARBA" id="ARBA00012438"/>
    </source>
</evidence>
<keyword evidence="13" id="KW-0902">Two-component regulatory system</keyword>
<evidence type="ECO:0000259" key="16">
    <source>
        <dbReference type="PROSITE" id="PS50109"/>
    </source>
</evidence>
<dbReference type="Pfam" id="PF16524">
    <property type="entry name" value="RisS_PPD"/>
    <property type="match status" value="1"/>
</dbReference>
<keyword evidence="8 15" id="KW-0812">Transmembrane</keyword>
<protein>
    <recommendedName>
        <fullName evidence="3">histidine kinase</fullName>
        <ecNumber evidence="3">2.7.13.3</ecNumber>
    </recommendedName>
</protein>
<evidence type="ECO:0000256" key="9">
    <source>
        <dbReference type="ARBA" id="ARBA00022741"/>
    </source>
</evidence>
<keyword evidence="7" id="KW-0808">Transferase</keyword>
<dbReference type="RefSeq" id="WP_327600673.1">
    <property type="nucleotide sequence ID" value="NZ_JAYXHS010000004.1"/>
</dbReference>
<comment type="catalytic activity">
    <reaction evidence="1">
        <text>ATP + protein L-histidine = ADP + protein N-phospho-L-histidine.</text>
        <dbReference type="EC" id="2.7.13.3"/>
    </reaction>
</comment>
<dbReference type="SMART" id="SM00388">
    <property type="entry name" value="HisKA"/>
    <property type="match status" value="1"/>
</dbReference>
<reference evidence="18 19" key="1">
    <citation type="submission" date="2024-01" db="EMBL/GenBank/DDBJ databases">
        <title>Uliginosibacterium soil sp. nov.</title>
        <authorList>
            <person name="Lv Y."/>
        </authorList>
    </citation>
    <scope>NUCLEOTIDE SEQUENCE [LARGE SCALE GENOMIC DNA]</scope>
    <source>
        <strain evidence="18 19">H3</strain>
    </source>
</reference>